<sequence>MFFDIWTTQYKCRGNEPQNYAIYYGNEPHEMVFWTKAEKFYAEETKRGRVIDSTNRKIDWYLARYRSKMLTE</sequence>
<protein>
    <submittedName>
        <fullName evidence="1">Uncharacterized protein</fullName>
    </submittedName>
</protein>
<proteinExistence type="predicted"/>
<dbReference type="AlphaFoldDB" id="A0A644XVM7"/>
<accession>A0A644XVM7</accession>
<reference evidence="1" key="1">
    <citation type="submission" date="2019-08" db="EMBL/GenBank/DDBJ databases">
        <authorList>
            <person name="Kucharzyk K."/>
            <person name="Murdoch R.W."/>
            <person name="Higgins S."/>
            <person name="Loffler F."/>
        </authorList>
    </citation>
    <scope>NUCLEOTIDE SEQUENCE</scope>
</reference>
<comment type="caution">
    <text evidence="1">The sequence shown here is derived from an EMBL/GenBank/DDBJ whole genome shotgun (WGS) entry which is preliminary data.</text>
</comment>
<name>A0A644XVM7_9ZZZZ</name>
<gene>
    <name evidence="1" type="ORF">SDC9_64590</name>
</gene>
<evidence type="ECO:0000313" key="1">
    <source>
        <dbReference type="EMBL" id="MPM18184.1"/>
    </source>
</evidence>
<organism evidence="1">
    <name type="scientific">bioreactor metagenome</name>
    <dbReference type="NCBI Taxonomy" id="1076179"/>
    <lineage>
        <taxon>unclassified sequences</taxon>
        <taxon>metagenomes</taxon>
        <taxon>ecological metagenomes</taxon>
    </lineage>
</organism>
<dbReference type="EMBL" id="VSSQ01002934">
    <property type="protein sequence ID" value="MPM18184.1"/>
    <property type="molecule type" value="Genomic_DNA"/>
</dbReference>